<dbReference type="Pfam" id="PF00990">
    <property type="entry name" value="GGDEF"/>
    <property type="match status" value="1"/>
</dbReference>
<evidence type="ECO:0000256" key="3">
    <source>
        <dbReference type="ARBA" id="ARBA00012528"/>
    </source>
</evidence>
<dbReference type="GO" id="GO:1902201">
    <property type="term" value="P:negative regulation of bacterial-type flagellum-dependent cell motility"/>
    <property type="evidence" value="ECO:0007669"/>
    <property type="project" value="TreeGrafter"/>
</dbReference>
<dbReference type="Gene3D" id="1.10.490.10">
    <property type="entry name" value="Globins"/>
    <property type="match status" value="1"/>
</dbReference>
<dbReference type="GO" id="GO:0020037">
    <property type="term" value="F:heme binding"/>
    <property type="evidence" value="ECO:0007669"/>
    <property type="project" value="InterPro"/>
</dbReference>
<dbReference type="InterPro" id="IPR048442">
    <property type="entry name" value="DosC_2nd"/>
</dbReference>
<comment type="subcellular location">
    <subcellularLocation>
        <location evidence="2">Cell inner membrane</location>
    </subcellularLocation>
</comment>
<dbReference type="GO" id="GO:0005886">
    <property type="term" value="C:plasma membrane"/>
    <property type="evidence" value="ECO:0007669"/>
    <property type="project" value="UniProtKB-SubCell"/>
</dbReference>
<evidence type="ECO:0000256" key="5">
    <source>
        <dbReference type="ARBA" id="ARBA00029839"/>
    </source>
</evidence>
<dbReference type="InterPro" id="IPR012292">
    <property type="entry name" value="Globin/Proto"/>
</dbReference>
<dbReference type="SMART" id="SM00267">
    <property type="entry name" value="GGDEF"/>
    <property type="match status" value="1"/>
</dbReference>
<dbReference type="EC" id="2.7.7.65" evidence="3"/>
<dbReference type="Pfam" id="PF21118">
    <property type="entry name" value="DosC_2nd"/>
    <property type="match status" value="1"/>
</dbReference>
<dbReference type="Pfam" id="PF11563">
    <property type="entry name" value="Protoglobin"/>
    <property type="match status" value="1"/>
</dbReference>
<comment type="cofactor">
    <cofactor evidence="1">
        <name>Mg(2+)</name>
        <dbReference type="ChEBI" id="CHEBI:18420"/>
    </cofactor>
</comment>
<dbReference type="InterPro" id="IPR000160">
    <property type="entry name" value="GGDEF_dom"/>
</dbReference>
<dbReference type="NCBIfam" id="TIGR00254">
    <property type="entry name" value="GGDEF"/>
    <property type="match status" value="1"/>
</dbReference>
<dbReference type="GO" id="GO:0052621">
    <property type="term" value="F:diguanylate cyclase activity"/>
    <property type="evidence" value="ECO:0007669"/>
    <property type="project" value="UniProtKB-EC"/>
</dbReference>
<evidence type="ECO:0000256" key="2">
    <source>
        <dbReference type="ARBA" id="ARBA00004533"/>
    </source>
</evidence>
<dbReference type="InterPro" id="IPR050469">
    <property type="entry name" value="Diguanylate_Cyclase"/>
</dbReference>
<comment type="catalytic activity">
    <reaction evidence="6">
        <text>2 GTP = 3',3'-c-di-GMP + 2 diphosphate</text>
        <dbReference type="Rhea" id="RHEA:24898"/>
        <dbReference type="ChEBI" id="CHEBI:33019"/>
        <dbReference type="ChEBI" id="CHEBI:37565"/>
        <dbReference type="ChEBI" id="CHEBI:58805"/>
        <dbReference type="EC" id="2.7.7.65"/>
    </reaction>
</comment>
<dbReference type="CDD" id="cd01949">
    <property type="entry name" value="GGDEF"/>
    <property type="match status" value="1"/>
</dbReference>
<accession>A0A3R9AM16</accession>
<protein>
    <recommendedName>
        <fullName evidence="4">Diguanylate cyclase DosC</fullName>
        <ecNumber evidence="3">2.7.7.65</ecNumber>
    </recommendedName>
    <alternativeName>
        <fullName evidence="5">Direct oxygen-sensing cyclase</fullName>
    </alternativeName>
</protein>
<feature type="domain" description="GGDEF" evidence="7">
    <location>
        <begin position="323"/>
        <end position="456"/>
    </location>
</feature>
<dbReference type="RefSeq" id="WP_102833148.1">
    <property type="nucleotide sequence ID" value="NZ_RHQL01000017.1"/>
</dbReference>
<reference evidence="8 9" key="1">
    <citation type="submission" date="2018-10" db="EMBL/GenBank/DDBJ databases">
        <title>Transmission dynamics of multidrug resistant bacteria on intensive care unit surfaces.</title>
        <authorList>
            <person name="D'Souza A.W."/>
            <person name="Potter R.F."/>
            <person name="Wallace M."/>
            <person name="Shupe A."/>
            <person name="Patel S."/>
            <person name="Sun S."/>
            <person name="Gul D."/>
            <person name="Kwon J.H."/>
            <person name="Andleeb S."/>
            <person name="Burnham C.-A.D."/>
            <person name="Dantas G."/>
        </authorList>
    </citation>
    <scope>NUCLEOTIDE SEQUENCE [LARGE SCALE GENOMIC DNA]</scope>
    <source>
        <strain evidence="8 9">PX_177</strain>
    </source>
</reference>
<dbReference type="SUPFAM" id="SSF55073">
    <property type="entry name" value="Nucleotide cyclase"/>
    <property type="match status" value="1"/>
</dbReference>
<dbReference type="PANTHER" id="PTHR45138">
    <property type="entry name" value="REGULATORY COMPONENTS OF SENSORY TRANSDUCTION SYSTEM"/>
    <property type="match status" value="1"/>
</dbReference>
<proteinExistence type="predicted"/>
<dbReference type="Gene3D" id="3.30.70.270">
    <property type="match status" value="1"/>
</dbReference>
<dbReference type="InterPro" id="IPR029787">
    <property type="entry name" value="Nucleotide_cyclase"/>
</dbReference>
<evidence type="ECO:0000313" key="9">
    <source>
        <dbReference type="Proteomes" id="UP000276506"/>
    </source>
</evidence>
<evidence type="ECO:0000256" key="6">
    <source>
        <dbReference type="ARBA" id="ARBA00034247"/>
    </source>
</evidence>
<dbReference type="Proteomes" id="UP000276506">
    <property type="component" value="Unassembled WGS sequence"/>
</dbReference>
<dbReference type="GO" id="GO:0019825">
    <property type="term" value="F:oxygen binding"/>
    <property type="evidence" value="ECO:0007669"/>
    <property type="project" value="InterPro"/>
</dbReference>
<dbReference type="GO" id="GO:0043709">
    <property type="term" value="P:cell adhesion involved in single-species biofilm formation"/>
    <property type="evidence" value="ECO:0007669"/>
    <property type="project" value="TreeGrafter"/>
</dbReference>
<sequence>MQQIPNHQLVAEWLRLLDGYPAEAAIALQAVAEEKSAELAEHFYSQMLADPHSASFLSHDQVKNRLGKSMQKWIVTVCSSTAHSDLDAVIDLQRKVGDIHARIEIPVSLVLRGSRSLKGRLRQLLEQRDLAEPVRRKAARMGSDLIDLAVEIICFAYSQSHDRNSRAEEAYRLFSVSQNIGVEKERQRAALLDWENQLMFDLAIGNLTGALPQLAGSEFGLWFRHKASHAFQGSPESASILDYIERIDQELKAIGGLQDASARLGKLHQIREQTRSIKFLLDSLFEQANDLEAGRDVLTRLLNRKFLPVVMAKEVLYARQSNNTFGVLAIDVDHFKRINDTHGHDGGDQILQQVGALLASNTRGGDYAFRLGGEEFLLVLVDIDANKAFAAAEKLRERIAREQFRLSNGAVLQVTVSIGMAVHDGHPDYERLLQQADQALYQAKHEGRNRCVLHSPALA</sequence>
<gene>
    <name evidence="8" type="ORF">EGJ28_20480</name>
</gene>
<dbReference type="InterPro" id="IPR009050">
    <property type="entry name" value="Globin-like_sf"/>
</dbReference>
<dbReference type="AlphaFoldDB" id="A0A3R9AM16"/>
<dbReference type="SUPFAM" id="SSF46458">
    <property type="entry name" value="Globin-like"/>
    <property type="match status" value="1"/>
</dbReference>
<evidence type="ECO:0000313" key="8">
    <source>
        <dbReference type="EMBL" id="RRV05813.1"/>
    </source>
</evidence>
<evidence type="ECO:0000256" key="1">
    <source>
        <dbReference type="ARBA" id="ARBA00001946"/>
    </source>
</evidence>
<organism evidence="8 9">
    <name type="scientific">Stutzerimonas xanthomarina</name>
    <dbReference type="NCBI Taxonomy" id="271420"/>
    <lineage>
        <taxon>Bacteria</taxon>
        <taxon>Pseudomonadati</taxon>
        <taxon>Pseudomonadota</taxon>
        <taxon>Gammaproteobacteria</taxon>
        <taxon>Pseudomonadales</taxon>
        <taxon>Pseudomonadaceae</taxon>
        <taxon>Stutzerimonas</taxon>
    </lineage>
</organism>
<dbReference type="FunFam" id="3.30.70.270:FF:000001">
    <property type="entry name" value="Diguanylate cyclase domain protein"/>
    <property type="match status" value="1"/>
</dbReference>
<comment type="caution">
    <text evidence="8">The sequence shown here is derived from an EMBL/GenBank/DDBJ whole genome shotgun (WGS) entry which is preliminary data.</text>
</comment>
<dbReference type="PANTHER" id="PTHR45138:SF9">
    <property type="entry name" value="DIGUANYLATE CYCLASE DGCM-RELATED"/>
    <property type="match status" value="1"/>
</dbReference>
<evidence type="ECO:0000256" key="4">
    <source>
        <dbReference type="ARBA" id="ARBA00015125"/>
    </source>
</evidence>
<evidence type="ECO:0000259" key="7">
    <source>
        <dbReference type="PROSITE" id="PS50887"/>
    </source>
</evidence>
<name>A0A3R9AM16_9GAMM</name>
<dbReference type="InterPro" id="IPR044398">
    <property type="entry name" value="Globin-sensor_dom"/>
</dbReference>
<dbReference type="PROSITE" id="PS50887">
    <property type="entry name" value="GGDEF"/>
    <property type="match status" value="1"/>
</dbReference>
<dbReference type="InterPro" id="IPR043128">
    <property type="entry name" value="Rev_trsase/Diguanyl_cyclase"/>
</dbReference>
<dbReference type="EMBL" id="RHQL01000017">
    <property type="protein sequence ID" value="RRV05813.1"/>
    <property type="molecule type" value="Genomic_DNA"/>
</dbReference>